<accession>A0A9D1M138</accession>
<gene>
    <name evidence="1" type="primary">spoVAD</name>
    <name evidence="1" type="ORF">IAB70_03390</name>
</gene>
<dbReference type="PIRSF" id="PIRSF011570">
    <property type="entry name" value="SpoVAD"/>
    <property type="match status" value="1"/>
</dbReference>
<dbReference type="AlphaFoldDB" id="A0A9D1M138"/>
<dbReference type="NCBIfam" id="NF006160">
    <property type="entry name" value="PRK08304.1"/>
    <property type="match status" value="1"/>
</dbReference>
<dbReference type="Proteomes" id="UP000824093">
    <property type="component" value="Unassembled WGS sequence"/>
</dbReference>
<dbReference type="InterPro" id="IPR010894">
    <property type="entry name" value="SpoVAD"/>
</dbReference>
<evidence type="ECO:0000313" key="1">
    <source>
        <dbReference type="EMBL" id="HIU51648.1"/>
    </source>
</evidence>
<dbReference type="InterPro" id="IPR016039">
    <property type="entry name" value="Thiolase-like"/>
</dbReference>
<dbReference type="GO" id="GO:0016746">
    <property type="term" value="F:acyltransferase activity"/>
    <property type="evidence" value="ECO:0007669"/>
    <property type="project" value="InterPro"/>
</dbReference>
<organism evidence="1 2">
    <name type="scientific">Candidatus Merdicola faecigallinarum</name>
    <dbReference type="NCBI Taxonomy" id="2840862"/>
    <lineage>
        <taxon>Bacteria</taxon>
        <taxon>Bacillati</taxon>
        <taxon>Bacillota</taxon>
        <taxon>Clostridia</taxon>
        <taxon>Candidatus Merdicola</taxon>
    </lineage>
</organism>
<dbReference type="Gene3D" id="3.40.47.40">
    <property type="entry name" value="Stage V sporulation protein AD"/>
    <property type="match status" value="1"/>
</dbReference>
<comment type="caution">
    <text evidence="1">The sequence shown here is derived from an EMBL/GenBank/DDBJ whole genome shotgun (WGS) entry which is preliminary data.</text>
</comment>
<dbReference type="InterPro" id="IPR038369">
    <property type="entry name" value="SpoVAD_sf"/>
</dbReference>
<protein>
    <submittedName>
        <fullName evidence="1">Stage V sporulation protein AD</fullName>
    </submittedName>
</protein>
<evidence type="ECO:0000313" key="2">
    <source>
        <dbReference type="Proteomes" id="UP000824093"/>
    </source>
</evidence>
<name>A0A9D1M138_9FIRM</name>
<dbReference type="Pfam" id="PF07451">
    <property type="entry name" value="SpoVAD"/>
    <property type="match status" value="1"/>
</dbReference>
<dbReference type="EMBL" id="DVNH01000023">
    <property type="protein sequence ID" value="HIU51648.1"/>
    <property type="molecule type" value="Genomic_DNA"/>
</dbReference>
<reference evidence="1" key="2">
    <citation type="journal article" date="2021" name="PeerJ">
        <title>Extensive microbial diversity within the chicken gut microbiome revealed by metagenomics and culture.</title>
        <authorList>
            <person name="Gilroy R."/>
            <person name="Ravi A."/>
            <person name="Getino M."/>
            <person name="Pursley I."/>
            <person name="Horton D.L."/>
            <person name="Alikhan N.F."/>
            <person name="Baker D."/>
            <person name="Gharbi K."/>
            <person name="Hall N."/>
            <person name="Watson M."/>
            <person name="Adriaenssens E.M."/>
            <person name="Foster-Nyarko E."/>
            <person name="Jarju S."/>
            <person name="Secka A."/>
            <person name="Antonio M."/>
            <person name="Oren A."/>
            <person name="Chaudhuri R.R."/>
            <person name="La Ragione R."/>
            <person name="Hildebrand F."/>
            <person name="Pallen M.J."/>
        </authorList>
    </citation>
    <scope>NUCLEOTIDE SEQUENCE</scope>
    <source>
        <strain evidence="1">CHK195-15760</strain>
    </source>
</reference>
<reference evidence="1" key="1">
    <citation type="submission" date="2020-10" db="EMBL/GenBank/DDBJ databases">
        <authorList>
            <person name="Gilroy R."/>
        </authorList>
    </citation>
    <scope>NUCLEOTIDE SEQUENCE</scope>
    <source>
        <strain evidence="1">CHK195-15760</strain>
    </source>
</reference>
<dbReference type="SUPFAM" id="SSF53901">
    <property type="entry name" value="Thiolase-like"/>
    <property type="match status" value="1"/>
</dbReference>
<dbReference type="NCBIfam" id="TIGR02845">
    <property type="entry name" value="spore_V_AD"/>
    <property type="match status" value="1"/>
</dbReference>
<sequence length="335" mass="35900">MLQKLGLQTIQFTSPPSITETASIVGPKEADGPLASYFDKCLEDEFWGESSWEKAESKIIKETASLAIGKSKIPTDQIDFCFAGDLLNQCISSSFGLRDLTIPFFGVFGACSTFVEGIGIASVFLDGGAGKNALCCASSHFCSAEKQFRFPLELGNQRPQSSQWTVTGAGCAVLSKDGTGPFVTHFTPGRIVDMGIKDANNMGAAMAPAALDTLITHFKDTNRNPSYYDVILTGDLGYVGKEILIELSQKQGYNIKSNYNDCGVLIFDKEKQDTHSGGSGCACCGTVFSGFLFHELKTKKYKKILLIATGALTNSTTSQQGETIPGIAHAISIEL</sequence>
<proteinExistence type="predicted"/>